<organism evidence="8 9">
    <name type="scientific">Bartonella apihabitans</name>
    <dbReference type="NCBI Taxonomy" id="2750929"/>
    <lineage>
        <taxon>Bacteria</taxon>
        <taxon>Pseudomonadati</taxon>
        <taxon>Pseudomonadota</taxon>
        <taxon>Alphaproteobacteria</taxon>
        <taxon>Hyphomicrobiales</taxon>
        <taxon>Bartonellaceae</taxon>
        <taxon>Bartonella</taxon>
    </lineage>
</organism>
<keyword evidence="4" id="KW-0233">DNA recombination</keyword>
<dbReference type="InterPro" id="IPR044068">
    <property type="entry name" value="CB"/>
</dbReference>
<dbReference type="PROSITE" id="PS51898">
    <property type="entry name" value="TYR_RECOMBINASE"/>
    <property type="match status" value="1"/>
</dbReference>
<keyword evidence="2" id="KW-0229">DNA integration</keyword>
<dbReference type="GO" id="GO:0003677">
    <property type="term" value="F:DNA binding"/>
    <property type="evidence" value="ECO:0007669"/>
    <property type="project" value="UniProtKB-UniRule"/>
</dbReference>
<proteinExistence type="inferred from homology"/>
<dbReference type="InterPro" id="IPR002104">
    <property type="entry name" value="Integrase_catalytic"/>
</dbReference>
<feature type="domain" description="Tyr recombinase" evidence="6">
    <location>
        <begin position="263"/>
        <end position="440"/>
    </location>
</feature>
<keyword evidence="3 5" id="KW-0238">DNA-binding</keyword>
<dbReference type="GO" id="GO:0006310">
    <property type="term" value="P:DNA recombination"/>
    <property type="evidence" value="ECO:0007669"/>
    <property type="project" value="UniProtKB-KW"/>
</dbReference>
<feature type="domain" description="Core-binding (CB)" evidence="7">
    <location>
        <begin position="149"/>
        <end position="234"/>
    </location>
</feature>
<dbReference type="PANTHER" id="PTHR30629">
    <property type="entry name" value="PROPHAGE INTEGRASE"/>
    <property type="match status" value="1"/>
</dbReference>
<evidence type="ECO:0000313" key="8">
    <source>
        <dbReference type="EMBL" id="AQT43457.1"/>
    </source>
</evidence>
<dbReference type="PANTHER" id="PTHR30629:SF2">
    <property type="entry name" value="PROPHAGE INTEGRASE INTS-RELATED"/>
    <property type="match status" value="1"/>
</dbReference>
<gene>
    <name evidence="8" type="ORF">BBC0178_020190</name>
</gene>
<protein>
    <submittedName>
        <fullName evidence="8">Site-specific recombinase XerD</fullName>
    </submittedName>
</protein>
<dbReference type="InterPro" id="IPR050808">
    <property type="entry name" value="Phage_Integrase"/>
</dbReference>
<dbReference type="SUPFAM" id="SSF56349">
    <property type="entry name" value="DNA breaking-rejoining enzymes"/>
    <property type="match status" value="1"/>
</dbReference>
<dbReference type="PROSITE" id="PS51900">
    <property type="entry name" value="CB"/>
    <property type="match status" value="1"/>
</dbReference>
<comment type="similarity">
    <text evidence="1">Belongs to the 'phage' integrase family.</text>
</comment>
<evidence type="ECO:0000256" key="4">
    <source>
        <dbReference type="ARBA" id="ARBA00023172"/>
    </source>
</evidence>
<dbReference type="Proteomes" id="UP000189660">
    <property type="component" value="Chromosome"/>
</dbReference>
<dbReference type="OrthoDB" id="9784724at2"/>
<evidence type="ECO:0000259" key="7">
    <source>
        <dbReference type="PROSITE" id="PS51900"/>
    </source>
</evidence>
<evidence type="ECO:0000259" key="6">
    <source>
        <dbReference type="PROSITE" id="PS51898"/>
    </source>
</evidence>
<evidence type="ECO:0000256" key="3">
    <source>
        <dbReference type="ARBA" id="ARBA00023125"/>
    </source>
</evidence>
<name>A0A1U9MDU9_9HYPH</name>
<dbReference type="KEGG" id="bapa:BBC0178_020190"/>
<dbReference type="GO" id="GO:0015074">
    <property type="term" value="P:DNA integration"/>
    <property type="evidence" value="ECO:0007669"/>
    <property type="project" value="UniProtKB-KW"/>
</dbReference>
<dbReference type="Gene3D" id="1.10.443.10">
    <property type="entry name" value="Intergrase catalytic core"/>
    <property type="match status" value="1"/>
</dbReference>
<dbReference type="EMBL" id="CP015820">
    <property type="protein sequence ID" value="AQT43457.1"/>
    <property type="molecule type" value="Genomic_DNA"/>
</dbReference>
<dbReference type="Pfam" id="PF00589">
    <property type="entry name" value="Phage_integrase"/>
    <property type="match status" value="1"/>
</dbReference>
<evidence type="ECO:0000313" key="9">
    <source>
        <dbReference type="Proteomes" id="UP000189660"/>
    </source>
</evidence>
<dbReference type="InterPro" id="IPR011010">
    <property type="entry name" value="DNA_brk_join_enz"/>
</dbReference>
<sequence>MGILMPYIQKTATGYRYRRKVPLDLEEHLGIKTFTHPLGRTDKDAVKAFSAAHLLFEQTIAKARREMVDKDLSKLTELEIHTRAVRLAREMAQGENGLALTPEEADIQLDHILSKLPHDDEGHPIGTPDIHERALLYIRNQGHLNKPQPTLEDAKRLYIKERVKGDINETAKVQRVERIMQYMSEAIPSTTKLTDIGRDQAREVRDYLLKDRELNASTVNRYLNDIRAMISFAITEFELTDLQNPFQRLAAKAEAHVRTEREPIGDTLLTEMNKRMVSHARPDLKNIWNILANTGCRLGEVTGLLVSDVHLNDPIPYIDLIFHPHRRLKTQGSIRKVPLVGDALEAVKDALQRRGDSPFLFPSYGRPRGADGASQALMKHLRHVTDNRKIVIHSLRHRMEDKLSDAGIQEFDRNLVLGHSRGTMSERYGGETSRLAAAHRALKAALETHK</sequence>
<evidence type="ECO:0000256" key="1">
    <source>
        <dbReference type="ARBA" id="ARBA00008857"/>
    </source>
</evidence>
<dbReference type="InterPro" id="IPR013762">
    <property type="entry name" value="Integrase-like_cat_sf"/>
</dbReference>
<dbReference type="AlphaFoldDB" id="A0A1U9MDU9"/>
<evidence type="ECO:0000256" key="5">
    <source>
        <dbReference type="PROSITE-ProRule" id="PRU01248"/>
    </source>
</evidence>
<accession>A0A1U9MDU9</accession>
<evidence type="ECO:0000256" key="2">
    <source>
        <dbReference type="ARBA" id="ARBA00022908"/>
    </source>
</evidence>
<keyword evidence="9" id="KW-1185">Reference proteome</keyword>
<dbReference type="Gene3D" id="1.10.150.130">
    <property type="match status" value="1"/>
</dbReference>
<dbReference type="InterPro" id="IPR010998">
    <property type="entry name" value="Integrase_recombinase_N"/>
</dbReference>
<reference evidence="8 9" key="1">
    <citation type="submission" date="2016-11" db="EMBL/GenBank/DDBJ databases">
        <title>Comparative genomics of Bartonella apis.</title>
        <authorList>
            <person name="Engel P."/>
        </authorList>
    </citation>
    <scope>NUCLEOTIDE SEQUENCE [LARGE SCALE GENOMIC DNA]</scope>
    <source>
        <strain evidence="8 9">BBC0178</strain>
    </source>
</reference>